<evidence type="ECO:0000256" key="2">
    <source>
        <dbReference type="ARBA" id="ARBA00008520"/>
    </source>
</evidence>
<evidence type="ECO:0000256" key="1">
    <source>
        <dbReference type="ARBA" id="ARBA00004418"/>
    </source>
</evidence>
<sequence>MGQITLKGITWDHSRGYTPLVATAQRFMELHKDIEIIWHKRSLQDFADKPISSLAKEYDLLIIDYPWIGFSAENQQFLPLNKYLPERFLQDQLQGTVGASYESYTYKGQTWAIPMDAATPVASYRPDWFQKNNRPLPATFDDVLELAEQGQVILPGIAVDTLMNFYMFCCTLGENPFTSPGRLISETTGLRALSLYKSLTDKTDPVCFDLNPIKVYELLSASDSFSYCPFAYGYTNYSRPGYADHILHFTDLVRLNDTPLISTIGGTGLAVSQYCLHRTKAIAYLQYTTSPNIQEHLYFDNGGQPAHMKAWSSGANNAATNQFFQQTLPALKRAYLRPRYNGYIHFQDHAGDIIRQYLISGGNPKNVLNQLDQLLNQRN</sequence>
<dbReference type="GO" id="GO:0042597">
    <property type="term" value="C:periplasmic space"/>
    <property type="evidence" value="ECO:0007669"/>
    <property type="project" value="UniProtKB-SubCell"/>
</dbReference>
<dbReference type="InterPro" id="IPR006059">
    <property type="entry name" value="SBP"/>
</dbReference>
<evidence type="ECO:0000313" key="3">
    <source>
        <dbReference type="EMBL" id="SDZ92544.1"/>
    </source>
</evidence>
<comment type="subcellular location">
    <subcellularLocation>
        <location evidence="1">Periplasm</location>
    </subcellularLocation>
</comment>
<dbReference type="Gene3D" id="3.40.190.10">
    <property type="entry name" value="Periplasmic binding protein-like II"/>
    <property type="match status" value="1"/>
</dbReference>
<protein>
    <submittedName>
        <fullName evidence="3">Carbohydrate ABC transporter substrate-binding protein, CUT1 family</fullName>
    </submittedName>
</protein>
<dbReference type="STRING" id="551991.SAMN05192529_104108"/>
<keyword evidence="4" id="KW-1185">Reference proteome</keyword>
<gene>
    <name evidence="3" type="ORF">SAMN05192529_104108</name>
</gene>
<organism evidence="3 4">
    <name type="scientific">Arachidicoccus rhizosphaerae</name>
    <dbReference type="NCBI Taxonomy" id="551991"/>
    <lineage>
        <taxon>Bacteria</taxon>
        <taxon>Pseudomonadati</taxon>
        <taxon>Bacteroidota</taxon>
        <taxon>Chitinophagia</taxon>
        <taxon>Chitinophagales</taxon>
        <taxon>Chitinophagaceae</taxon>
        <taxon>Arachidicoccus</taxon>
    </lineage>
</organism>
<dbReference type="SUPFAM" id="SSF53850">
    <property type="entry name" value="Periplasmic binding protein-like II"/>
    <property type="match status" value="1"/>
</dbReference>
<dbReference type="OrthoDB" id="9811622at2"/>
<comment type="similarity">
    <text evidence="2">Belongs to the bacterial solute-binding protein 1 family.</text>
</comment>
<dbReference type="PANTHER" id="PTHR43649">
    <property type="entry name" value="ARABINOSE-BINDING PROTEIN-RELATED"/>
    <property type="match status" value="1"/>
</dbReference>
<reference evidence="3 4" key="1">
    <citation type="submission" date="2016-10" db="EMBL/GenBank/DDBJ databases">
        <authorList>
            <person name="de Groot N.N."/>
        </authorList>
    </citation>
    <scope>NUCLEOTIDE SEQUENCE [LARGE SCALE GENOMIC DNA]</scope>
    <source>
        <strain evidence="3 4">Vu-144</strain>
    </source>
</reference>
<dbReference type="InterPro" id="IPR050490">
    <property type="entry name" value="Bact_solute-bd_prot1"/>
</dbReference>
<dbReference type="Pfam" id="PF01547">
    <property type="entry name" value="SBP_bac_1"/>
    <property type="match status" value="1"/>
</dbReference>
<proteinExistence type="inferred from homology"/>
<name>A0A1H3X1M6_9BACT</name>
<accession>A0A1H3X1M6</accession>
<dbReference type="AlphaFoldDB" id="A0A1H3X1M6"/>
<evidence type="ECO:0000313" key="4">
    <source>
        <dbReference type="Proteomes" id="UP000199041"/>
    </source>
</evidence>
<dbReference type="Proteomes" id="UP000199041">
    <property type="component" value="Unassembled WGS sequence"/>
</dbReference>
<dbReference type="EMBL" id="FNQY01000004">
    <property type="protein sequence ID" value="SDZ92544.1"/>
    <property type="molecule type" value="Genomic_DNA"/>
</dbReference>
<dbReference type="RefSeq" id="WP_091394592.1">
    <property type="nucleotide sequence ID" value="NZ_FNQY01000004.1"/>
</dbReference>